<dbReference type="InterPro" id="IPR036866">
    <property type="entry name" value="RibonucZ/Hydroxyglut_hydro"/>
</dbReference>
<evidence type="ECO:0000256" key="3">
    <source>
        <dbReference type="ARBA" id="ARBA00022723"/>
    </source>
</evidence>
<organism evidence="7 8">
    <name type="scientific">Cyphellophora attinorum</name>
    <dbReference type="NCBI Taxonomy" id="1664694"/>
    <lineage>
        <taxon>Eukaryota</taxon>
        <taxon>Fungi</taxon>
        <taxon>Dikarya</taxon>
        <taxon>Ascomycota</taxon>
        <taxon>Pezizomycotina</taxon>
        <taxon>Eurotiomycetes</taxon>
        <taxon>Chaetothyriomycetidae</taxon>
        <taxon>Chaetothyriales</taxon>
        <taxon>Cyphellophoraceae</taxon>
        <taxon>Cyphellophora</taxon>
    </lineage>
</organism>
<protein>
    <submittedName>
        <fullName evidence="7">N-acyl homoserine lactonase</fullName>
    </submittedName>
</protein>
<dbReference type="GO" id="GO:0046872">
    <property type="term" value="F:metal ion binding"/>
    <property type="evidence" value="ECO:0007669"/>
    <property type="project" value="UniProtKB-KW"/>
</dbReference>
<comment type="caution">
    <text evidence="7">The sequence shown here is derived from an EMBL/GenBank/DDBJ whole genome shotgun (WGS) entry which is preliminary data.</text>
</comment>
<proteinExistence type="inferred from homology"/>
<evidence type="ECO:0000313" key="8">
    <source>
        <dbReference type="Proteomes" id="UP000038010"/>
    </source>
</evidence>
<dbReference type="CDD" id="cd07729">
    <property type="entry name" value="AHL_lactonase_MBL-fold"/>
    <property type="match status" value="1"/>
</dbReference>
<keyword evidence="5" id="KW-0862">Zinc</keyword>
<dbReference type="SUPFAM" id="SSF56281">
    <property type="entry name" value="Metallo-hydrolase/oxidoreductase"/>
    <property type="match status" value="1"/>
</dbReference>
<evidence type="ECO:0000259" key="6">
    <source>
        <dbReference type="SMART" id="SM00849"/>
    </source>
</evidence>
<evidence type="ECO:0000256" key="1">
    <source>
        <dbReference type="ARBA" id="ARBA00001947"/>
    </source>
</evidence>
<feature type="domain" description="Metallo-beta-lactamase" evidence="6">
    <location>
        <begin position="24"/>
        <end position="245"/>
    </location>
</feature>
<evidence type="ECO:0000313" key="7">
    <source>
        <dbReference type="EMBL" id="KPI39844.1"/>
    </source>
</evidence>
<accession>A0A0N1P103</accession>
<dbReference type="VEuPathDB" id="FungiDB:AB675_3324"/>
<dbReference type="PANTHER" id="PTHR42978:SF2">
    <property type="entry name" value="102 KBASES UNSTABLE REGION: FROM 1 TO 119443"/>
    <property type="match status" value="1"/>
</dbReference>
<dbReference type="RefSeq" id="XP_017999807.1">
    <property type="nucleotide sequence ID" value="XM_018143365.1"/>
</dbReference>
<gene>
    <name evidence="7" type="ORF">AB675_3324</name>
</gene>
<dbReference type="STRING" id="1664694.A0A0N1P103"/>
<dbReference type="InterPro" id="IPR001279">
    <property type="entry name" value="Metallo-B-lactamas"/>
</dbReference>
<dbReference type="InterPro" id="IPR051013">
    <property type="entry name" value="MBL_superfamily_lactonases"/>
</dbReference>
<dbReference type="OrthoDB" id="10250730at2759"/>
<comment type="similarity">
    <text evidence="2">Belongs to the metallo-beta-lactamase superfamily.</text>
</comment>
<evidence type="ECO:0000256" key="2">
    <source>
        <dbReference type="ARBA" id="ARBA00007749"/>
    </source>
</evidence>
<evidence type="ECO:0000256" key="4">
    <source>
        <dbReference type="ARBA" id="ARBA00022801"/>
    </source>
</evidence>
<dbReference type="AlphaFoldDB" id="A0A0N1P103"/>
<comment type="cofactor">
    <cofactor evidence="1">
        <name>Zn(2+)</name>
        <dbReference type="ChEBI" id="CHEBI:29105"/>
    </cofactor>
</comment>
<dbReference type="GeneID" id="28735245"/>
<dbReference type="Gene3D" id="3.60.15.10">
    <property type="entry name" value="Ribonuclease Z/Hydroxyacylglutathione hydrolase-like"/>
    <property type="match status" value="1"/>
</dbReference>
<keyword evidence="4" id="KW-0378">Hydrolase</keyword>
<dbReference type="Pfam" id="PF00753">
    <property type="entry name" value="Lactamase_B"/>
    <property type="match status" value="1"/>
</dbReference>
<dbReference type="SMART" id="SM00849">
    <property type="entry name" value="Lactamase_B"/>
    <property type="match status" value="1"/>
</dbReference>
<sequence length="261" mass="29179">MANRLVANATIPAFNCPPGTKMHILNLAVLNVDEAWILTGNNGSTVSQPNPPSTRHLNIAWPAPATDLFPRTVYKEHHKLPAAIAAAGYSITDIKAVIIGHLHLDHAGGLEHFIGTDIPIYVHETEFKHACWAAATGADAGVYLTNYLDLEKLNWQTFDEDVWEVCQGVTMRLMPGHTPGLCAMQVNLEESGVWIWTTDQFHVREHFELKQPQGWLTRDYNAWVKSSKALRKLKEQYGATMIFGHDLDTVKALGFEEKVFQ</sequence>
<reference evidence="7 8" key="1">
    <citation type="submission" date="2015-06" db="EMBL/GenBank/DDBJ databases">
        <title>Draft genome of the ant-associated black yeast Phialophora attae CBS 131958.</title>
        <authorList>
            <person name="Moreno L.F."/>
            <person name="Stielow B.J."/>
            <person name="de Hoog S."/>
            <person name="Vicente V.A."/>
            <person name="Weiss V.A."/>
            <person name="de Vries M."/>
            <person name="Cruz L.M."/>
            <person name="Souza E.M."/>
        </authorList>
    </citation>
    <scope>NUCLEOTIDE SEQUENCE [LARGE SCALE GENOMIC DNA]</scope>
    <source>
        <strain evidence="7 8">CBS 131958</strain>
    </source>
</reference>
<dbReference type="PANTHER" id="PTHR42978">
    <property type="entry name" value="QUORUM-QUENCHING LACTONASE YTNP-RELATED-RELATED"/>
    <property type="match status" value="1"/>
</dbReference>
<dbReference type="EMBL" id="LFJN01000014">
    <property type="protein sequence ID" value="KPI39844.1"/>
    <property type="molecule type" value="Genomic_DNA"/>
</dbReference>
<name>A0A0N1P103_9EURO</name>
<keyword evidence="8" id="KW-1185">Reference proteome</keyword>
<dbReference type="GO" id="GO:0016787">
    <property type="term" value="F:hydrolase activity"/>
    <property type="evidence" value="ECO:0007669"/>
    <property type="project" value="UniProtKB-KW"/>
</dbReference>
<evidence type="ECO:0000256" key="5">
    <source>
        <dbReference type="ARBA" id="ARBA00022833"/>
    </source>
</evidence>
<dbReference type="Proteomes" id="UP000038010">
    <property type="component" value="Unassembled WGS sequence"/>
</dbReference>
<keyword evidence="3" id="KW-0479">Metal-binding</keyword>